<feature type="domain" description="Diphthamide synthase" evidence="1">
    <location>
        <begin position="12"/>
        <end position="206"/>
    </location>
</feature>
<accession>A0A174MC44</accession>
<dbReference type="Pfam" id="PF01902">
    <property type="entry name" value="Diphthami_syn_2"/>
    <property type="match status" value="1"/>
</dbReference>
<dbReference type="Proteomes" id="UP000095788">
    <property type="component" value="Unassembled WGS sequence"/>
</dbReference>
<proteinExistence type="predicted"/>
<dbReference type="Gene3D" id="3.90.1490.10">
    <property type="entry name" value="putative n-type atp pyrophosphatase, domain 2"/>
    <property type="match status" value="1"/>
</dbReference>
<dbReference type="SUPFAM" id="SSF52402">
    <property type="entry name" value="Adenine nucleotide alpha hydrolases-like"/>
    <property type="match status" value="1"/>
</dbReference>
<dbReference type="InterPro" id="IPR014729">
    <property type="entry name" value="Rossmann-like_a/b/a_fold"/>
</dbReference>
<protein>
    <submittedName>
        <fullName evidence="2">MJ0570-related uncharacterized domain</fullName>
    </submittedName>
</protein>
<sequence>MKFYEHRMEKIKAVFNWSGGKDSAHALWRARQSELYDIVALLTTINRDSQRSTMHGIPLPLLQAQADSIGIPLHIVNLTPQGNLENYAEAMTCAALHFKEQGVTHFIFGDIYLHDVRAYRERQLAPLGIEVVEPLWGVVSSEIVMQQYLASGLKTVIVTTQADGLGMDAIGREVDADFIASLPKEMDHNGENGEYHTFCYDGPIFSSPVLFRLGTPFSQSYDIRLEDGTIQTYTYCFAHLSAEP</sequence>
<dbReference type="EMBL" id="CZBF01000001">
    <property type="protein sequence ID" value="CUP33923.1"/>
    <property type="molecule type" value="Genomic_DNA"/>
</dbReference>
<evidence type="ECO:0000313" key="2">
    <source>
        <dbReference type="EMBL" id="CUP33923.1"/>
    </source>
</evidence>
<dbReference type="Gene3D" id="3.40.50.620">
    <property type="entry name" value="HUPs"/>
    <property type="match status" value="1"/>
</dbReference>
<organism evidence="2 3">
    <name type="scientific">Bacteroides uniformis</name>
    <dbReference type="NCBI Taxonomy" id="820"/>
    <lineage>
        <taxon>Bacteria</taxon>
        <taxon>Pseudomonadati</taxon>
        <taxon>Bacteroidota</taxon>
        <taxon>Bacteroidia</taxon>
        <taxon>Bacteroidales</taxon>
        <taxon>Bacteroidaceae</taxon>
        <taxon>Bacteroides</taxon>
    </lineage>
</organism>
<dbReference type="InterPro" id="IPR002761">
    <property type="entry name" value="Diphthami_syn_dom"/>
</dbReference>
<dbReference type="AlphaFoldDB" id="A0A174MC44"/>
<reference evidence="2 3" key="1">
    <citation type="submission" date="2015-09" db="EMBL/GenBank/DDBJ databases">
        <authorList>
            <consortium name="Pathogen Informatics"/>
        </authorList>
    </citation>
    <scope>NUCLEOTIDE SEQUENCE [LARGE SCALE GENOMIC DNA]</scope>
    <source>
        <strain evidence="2 3">2789STDY5834942</strain>
    </source>
</reference>
<name>A0A174MC44_BACUN</name>
<gene>
    <name evidence="2" type="ORF">ERS852554_00398</name>
</gene>
<evidence type="ECO:0000259" key="1">
    <source>
        <dbReference type="Pfam" id="PF01902"/>
    </source>
</evidence>
<evidence type="ECO:0000313" key="3">
    <source>
        <dbReference type="Proteomes" id="UP000095788"/>
    </source>
</evidence>